<feature type="binding site" evidence="11">
    <location>
        <position position="203"/>
    </location>
    <ligand>
        <name>NAD(+)</name>
        <dbReference type="ChEBI" id="CHEBI:57540"/>
    </ligand>
</feature>
<comment type="catalytic activity">
    <reaction evidence="10 11">
        <text>NAD(+) + (deoxyribonucleotide)n-3'-hydroxyl + 5'-phospho-(deoxyribonucleotide)m = (deoxyribonucleotide)n+m + AMP + beta-nicotinamide D-nucleotide.</text>
        <dbReference type="EC" id="6.5.1.2"/>
    </reaction>
</comment>
<dbReference type="SUPFAM" id="SSF56091">
    <property type="entry name" value="DNA ligase/mRNA capping enzyme, catalytic domain"/>
    <property type="match status" value="1"/>
</dbReference>
<dbReference type="SUPFAM" id="SSF52113">
    <property type="entry name" value="BRCT domain"/>
    <property type="match status" value="1"/>
</dbReference>
<comment type="function">
    <text evidence="1 11">DNA ligase that catalyzes the formation of phosphodiester linkages between 5'-phosphoryl and 3'-hydroxyl groups in double-stranded DNA using NAD as a coenzyme and as the energy source for the reaction. It is essential for DNA replication and repair of damaged DNA.</text>
</comment>
<dbReference type="InterPro" id="IPR036420">
    <property type="entry name" value="BRCT_dom_sf"/>
</dbReference>
<dbReference type="AlphaFoldDB" id="A0A099TX76"/>
<evidence type="ECO:0000256" key="11">
    <source>
        <dbReference type="HAMAP-Rule" id="MF_01588"/>
    </source>
</evidence>
<evidence type="ECO:0000256" key="9">
    <source>
        <dbReference type="ARBA" id="ARBA00023204"/>
    </source>
</evidence>
<dbReference type="Pfam" id="PF00533">
    <property type="entry name" value="BRCT"/>
    <property type="match status" value="1"/>
</dbReference>
<keyword evidence="4 11" id="KW-0479">Metal-binding</keyword>
<dbReference type="OrthoDB" id="9759736at2"/>
<dbReference type="STRING" id="216.LS73_03290"/>
<dbReference type="Gene3D" id="2.40.50.140">
    <property type="entry name" value="Nucleic acid-binding proteins"/>
    <property type="match status" value="1"/>
</dbReference>
<accession>A0A099TX76</accession>
<dbReference type="CDD" id="cd00114">
    <property type="entry name" value="LIGANc"/>
    <property type="match status" value="1"/>
</dbReference>
<dbReference type="GO" id="GO:0005829">
    <property type="term" value="C:cytosol"/>
    <property type="evidence" value="ECO:0007669"/>
    <property type="project" value="TreeGrafter"/>
</dbReference>
<evidence type="ECO:0000259" key="12">
    <source>
        <dbReference type="PROSITE" id="PS50172"/>
    </source>
</evidence>
<dbReference type="InterPro" id="IPR004150">
    <property type="entry name" value="NAD_DNA_ligase_OB"/>
</dbReference>
<keyword evidence="8 11" id="KW-0520">NAD</keyword>
<keyword evidence="3 11" id="KW-0235">DNA replication</keyword>
<keyword evidence="9 11" id="KW-0234">DNA repair</keyword>
<dbReference type="Gene3D" id="1.10.150.20">
    <property type="entry name" value="5' to 3' exonuclease, C-terminal subdomain"/>
    <property type="match status" value="2"/>
</dbReference>
<dbReference type="FunFam" id="1.10.150.20:FF:000007">
    <property type="entry name" value="DNA ligase"/>
    <property type="match status" value="1"/>
</dbReference>
<dbReference type="PROSITE" id="PS01056">
    <property type="entry name" value="DNA_LIGASE_N2"/>
    <property type="match status" value="1"/>
</dbReference>
<dbReference type="HAMAP" id="MF_01588">
    <property type="entry name" value="DNA_ligase_A"/>
    <property type="match status" value="1"/>
</dbReference>
<sequence length="726" mass="82855">MTHQEYLKSINTLNLYAKHYYELDDPIASDLEYDKLYEAVRKYEEEHSSDIAPDSPTQRVGHNVLASFEKRQHITRMWSLEDVFNQNDLRDWLQKLHNSIIRNQSLDSKKSNSLFANSNEFDSKASAKSKKQIKTYNTNNLEFCISPKYDGMSLSLLYDNGRLEHAITRGNGLIGELVTHNAKVIESIPQNISYLGQIEIRGEVVMSKRNFDNLNQTRQKEQKTLFANARNAAAGSMRQLDSTLTKQRKLDFIPWGIGYYDVDEMQKFILGDIQDSKVNNISKIESSQIEFGFYDILQSLQAMGFRNHYYLKRVQVKDIESSYQELLSKREEFEFLLDGFVIVLDDLYLQEALGFTQKAPRFACAYKFPAHETTIQIESISWQVGRTGIITPVANFEPVRLDGASISRATLHNFKEIERNDIRIGDYCLLIRSGDVIPKITKVMKERRNGSEIYIQKPARCPDCNHNLHFEDIFIYCQNPNCIAKFKASLTHFASKKAFNIDGLGESIIDLLVDSKLVSQIRDIYSLQKDSLLQLHSFKEKKAQNLLNAIYDSIGNRELWRFIHALGILHIGEVASKKIATFGLACFDMSKEEIINIDGFGVELAESFSSFCRDNMTFLQELLEITKPIPHLQDAPSTYKSQKSLNNNLQSLAYLSGKTCVITGTFTIGRDILKSRLEELGARVSSSISSKTDFLLAGESAGSKLKKAMDLNIKILKKDDILELLQ</sequence>
<dbReference type="PANTHER" id="PTHR23389:SF9">
    <property type="entry name" value="DNA LIGASE"/>
    <property type="match status" value="1"/>
</dbReference>
<dbReference type="InterPro" id="IPR001357">
    <property type="entry name" value="BRCT_dom"/>
</dbReference>
<dbReference type="PANTHER" id="PTHR23389">
    <property type="entry name" value="CHROMOSOME TRANSMISSION FIDELITY FACTOR 18"/>
    <property type="match status" value="1"/>
</dbReference>
<keyword evidence="16" id="KW-1185">Reference proteome</keyword>
<dbReference type="GO" id="GO:0046872">
    <property type="term" value="F:metal ion binding"/>
    <property type="evidence" value="ECO:0007669"/>
    <property type="project" value="UniProtKB-KW"/>
</dbReference>
<feature type="binding site" evidence="11">
    <location>
        <position position="367"/>
    </location>
    <ligand>
        <name>NAD(+)</name>
        <dbReference type="ChEBI" id="CHEBI:57540"/>
    </ligand>
</feature>
<dbReference type="InterPro" id="IPR033136">
    <property type="entry name" value="DNA_ligase_CS"/>
</dbReference>
<evidence type="ECO:0000256" key="1">
    <source>
        <dbReference type="ARBA" id="ARBA00004067"/>
    </source>
</evidence>
<dbReference type="Gene3D" id="3.40.50.10190">
    <property type="entry name" value="BRCT domain"/>
    <property type="match status" value="1"/>
</dbReference>
<dbReference type="EC" id="6.5.1.2" evidence="11"/>
<dbReference type="RefSeq" id="WP_034557560.1">
    <property type="nucleotide sequence ID" value="NZ_FZML01000029.1"/>
</dbReference>
<evidence type="ECO:0000256" key="4">
    <source>
        <dbReference type="ARBA" id="ARBA00022723"/>
    </source>
</evidence>
<feature type="domain" description="BRCT" evidence="12">
    <location>
        <begin position="650"/>
        <end position="726"/>
    </location>
</feature>
<dbReference type="PROSITE" id="PS50172">
    <property type="entry name" value="BRCT"/>
    <property type="match status" value="1"/>
</dbReference>
<dbReference type="Pfam" id="PF03120">
    <property type="entry name" value="OB_DNA_ligase"/>
    <property type="match status" value="1"/>
</dbReference>
<comment type="similarity">
    <text evidence="11">Belongs to the NAD-dependent DNA ligase family. LigA subfamily.</text>
</comment>
<dbReference type="EMBL" id="UGJE01000002">
    <property type="protein sequence ID" value="STQ85871.1"/>
    <property type="molecule type" value="Genomic_DNA"/>
</dbReference>
<organism evidence="13 16">
    <name type="scientific">Helicobacter muridarum</name>
    <dbReference type="NCBI Taxonomy" id="216"/>
    <lineage>
        <taxon>Bacteria</taxon>
        <taxon>Pseudomonadati</taxon>
        <taxon>Campylobacterota</taxon>
        <taxon>Epsilonproteobacteria</taxon>
        <taxon>Campylobacterales</taxon>
        <taxon>Helicobacteraceae</taxon>
        <taxon>Helicobacter</taxon>
    </lineage>
</organism>
<keyword evidence="5 11" id="KW-0227">DNA damage</keyword>
<feature type="binding site" evidence="11">
    <location>
        <position position="169"/>
    </location>
    <ligand>
        <name>NAD(+)</name>
        <dbReference type="ChEBI" id="CHEBI:57540"/>
    </ligand>
</feature>
<evidence type="ECO:0000313" key="15">
    <source>
        <dbReference type="Proteomes" id="UP000029922"/>
    </source>
</evidence>
<proteinExistence type="inferred from homology"/>
<dbReference type="NCBIfam" id="TIGR00575">
    <property type="entry name" value="dnlj"/>
    <property type="match status" value="1"/>
</dbReference>
<evidence type="ECO:0000256" key="5">
    <source>
        <dbReference type="ARBA" id="ARBA00022763"/>
    </source>
</evidence>
<dbReference type="GO" id="GO:0006260">
    <property type="term" value="P:DNA replication"/>
    <property type="evidence" value="ECO:0007669"/>
    <property type="project" value="UniProtKB-KW"/>
</dbReference>
<feature type="active site" description="N6-AMP-lysine intermediate" evidence="11">
    <location>
        <position position="148"/>
    </location>
</feature>
<gene>
    <name evidence="11 13" type="primary">ligA</name>
    <name evidence="14" type="ORF">LS73_005115</name>
    <name evidence="13" type="ORF">NCTC12714_00659</name>
</gene>
<dbReference type="InterPro" id="IPR010994">
    <property type="entry name" value="RuvA_2-like"/>
</dbReference>
<feature type="binding site" evidence="11">
    <location>
        <begin position="30"/>
        <end position="34"/>
    </location>
    <ligand>
        <name>NAD(+)</name>
        <dbReference type="ChEBI" id="CHEBI:57540"/>
    </ligand>
</feature>
<dbReference type="SMART" id="SM00532">
    <property type="entry name" value="LIGANc"/>
    <property type="match status" value="1"/>
</dbReference>
<evidence type="ECO:0000256" key="2">
    <source>
        <dbReference type="ARBA" id="ARBA00022598"/>
    </source>
</evidence>
<dbReference type="Pfam" id="PF01653">
    <property type="entry name" value="DNA_ligase_aden"/>
    <property type="match status" value="2"/>
</dbReference>
<feature type="binding site" evidence="11">
    <location>
        <begin position="79"/>
        <end position="80"/>
    </location>
    <ligand>
        <name>NAD(+)</name>
        <dbReference type="ChEBI" id="CHEBI:57540"/>
    </ligand>
</feature>
<dbReference type="SUPFAM" id="SSF50249">
    <property type="entry name" value="Nucleic acid-binding proteins"/>
    <property type="match status" value="1"/>
</dbReference>
<dbReference type="SUPFAM" id="SSF47781">
    <property type="entry name" value="RuvA domain 2-like"/>
    <property type="match status" value="1"/>
</dbReference>
<feature type="binding site" evidence="11">
    <location>
        <position position="482"/>
    </location>
    <ligand>
        <name>Zn(2+)</name>
        <dbReference type="ChEBI" id="CHEBI:29105"/>
    </ligand>
</feature>
<dbReference type="NCBIfam" id="NF005932">
    <property type="entry name" value="PRK07956.1"/>
    <property type="match status" value="1"/>
</dbReference>
<evidence type="ECO:0000313" key="13">
    <source>
        <dbReference type="EMBL" id="STQ85871.1"/>
    </source>
</evidence>
<keyword evidence="2 11" id="KW-0436">Ligase</keyword>
<evidence type="ECO:0000256" key="10">
    <source>
        <dbReference type="ARBA" id="ARBA00034005"/>
    </source>
</evidence>
<keyword evidence="6 11" id="KW-0862">Zinc</keyword>
<evidence type="ECO:0000313" key="16">
    <source>
        <dbReference type="Proteomes" id="UP000255139"/>
    </source>
</evidence>
<reference evidence="14 15" key="1">
    <citation type="journal article" date="2014" name="Genome Announc.">
        <title>Draft genome sequences of eight enterohepatic helicobacter species isolated from both laboratory and wild rodents.</title>
        <authorList>
            <person name="Sheh A."/>
            <person name="Shen Z."/>
            <person name="Fox J.G."/>
        </authorList>
    </citation>
    <scope>NUCLEOTIDE SEQUENCE [LARGE SCALE GENOMIC DNA]</scope>
    <source>
        <strain evidence="14 15">ST1</strain>
    </source>
</reference>
<comment type="caution">
    <text evidence="11">Lacks conserved residue(s) required for the propagation of feature annotation.</text>
</comment>
<dbReference type="Gene3D" id="1.10.287.610">
    <property type="entry name" value="Helix hairpin bin"/>
    <property type="match status" value="1"/>
</dbReference>
<dbReference type="InterPro" id="IPR013840">
    <property type="entry name" value="DNAligase_N"/>
</dbReference>
<dbReference type="Proteomes" id="UP000255139">
    <property type="component" value="Unassembled WGS sequence"/>
</dbReference>
<dbReference type="PIRSF" id="PIRSF001604">
    <property type="entry name" value="LigA"/>
    <property type="match status" value="1"/>
</dbReference>
<dbReference type="SMART" id="SM00292">
    <property type="entry name" value="BRCT"/>
    <property type="match status" value="1"/>
</dbReference>
<comment type="cofactor">
    <cofactor evidence="11">
        <name>Mg(2+)</name>
        <dbReference type="ChEBI" id="CHEBI:18420"/>
    </cofactor>
    <cofactor evidence="11">
        <name>Mn(2+)</name>
        <dbReference type="ChEBI" id="CHEBI:29035"/>
    </cofactor>
</comment>
<evidence type="ECO:0000256" key="6">
    <source>
        <dbReference type="ARBA" id="ARBA00022833"/>
    </source>
</evidence>
<dbReference type="Proteomes" id="UP000029922">
    <property type="component" value="Unassembled WGS sequence"/>
</dbReference>
<keyword evidence="11" id="KW-0464">Manganese</keyword>
<evidence type="ECO:0000256" key="8">
    <source>
        <dbReference type="ARBA" id="ARBA00023027"/>
    </source>
</evidence>
<dbReference type="CDD" id="cd17748">
    <property type="entry name" value="BRCT_DNA_ligase_like"/>
    <property type="match status" value="1"/>
</dbReference>
<dbReference type="Gene3D" id="3.30.470.30">
    <property type="entry name" value="DNA ligase/mRNA capping enzyme"/>
    <property type="match status" value="1"/>
</dbReference>
<keyword evidence="7 11" id="KW-0460">Magnesium</keyword>
<dbReference type="GO" id="GO:0006281">
    <property type="term" value="P:DNA repair"/>
    <property type="evidence" value="ECO:0007669"/>
    <property type="project" value="UniProtKB-KW"/>
</dbReference>
<dbReference type="GO" id="GO:0003911">
    <property type="term" value="F:DNA ligase (NAD+) activity"/>
    <property type="evidence" value="ECO:0007669"/>
    <property type="project" value="UniProtKB-UniRule"/>
</dbReference>
<evidence type="ECO:0000313" key="14">
    <source>
        <dbReference type="EMBL" id="TLE00362.1"/>
    </source>
</evidence>
<feature type="binding site" evidence="11">
    <location>
        <position position="461"/>
    </location>
    <ligand>
        <name>Zn(2+)</name>
        <dbReference type="ChEBI" id="CHEBI:29105"/>
    </ligand>
</feature>
<feature type="binding site" evidence="11">
    <location>
        <position position="477"/>
    </location>
    <ligand>
        <name>Zn(2+)</name>
        <dbReference type="ChEBI" id="CHEBI:29105"/>
    </ligand>
</feature>
<evidence type="ECO:0000256" key="7">
    <source>
        <dbReference type="ARBA" id="ARBA00022842"/>
    </source>
</evidence>
<protein>
    <recommendedName>
        <fullName evidence="11">DNA ligase</fullName>
        <ecNumber evidence="11">6.5.1.2</ecNumber>
    </recommendedName>
    <alternativeName>
        <fullName evidence="11">Polydeoxyribonucleotide synthase [NAD(+)]</fullName>
    </alternativeName>
</protein>
<name>A0A099TX76_9HELI</name>
<dbReference type="InterPro" id="IPR012340">
    <property type="entry name" value="NA-bd_OB-fold"/>
</dbReference>
<feature type="binding site" evidence="11">
    <location>
        <position position="464"/>
    </location>
    <ligand>
        <name>Zn(2+)</name>
        <dbReference type="ChEBI" id="CHEBI:29105"/>
    </ligand>
</feature>
<reference evidence="13 16" key="2">
    <citation type="submission" date="2018-06" db="EMBL/GenBank/DDBJ databases">
        <authorList>
            <consortium name="Pathogen Informatics"/>
            <person name="Doyle S."/>
        </authorList>
    </citation>
    <scope>NUCLEOTIDE SEQUENCE [LARGE SCALE GENOMIC DNA]</scope>
    <source>
        <strain evidence="13 16">NCTC12714</strain>
    </source>
</reference>
<dbReference type="InterPro" id="IPR013839">
    <property type="entry name" value="DNAligase_adenylation"/>
</dbReference>
<evidence type="ECO:0000256" key="3">
    <source>
        <dbReference type="ARBA" id="ARBA00022705"/>
    </source>
</evidence>
<dbReference type="EMBL" id="JRPD02000008">
    <property type="protein sequence ID" value="TLE00362.1"/>
    <property type="molecule type" value="Genomic_DNA"/>
</dbReference>
<dbReference type="InterPro" id="IPR001679">
    <property type="entry name" value="DNA_ligase"/>
</dbReference>